<comment type="similarity">
    <text evidence="1 5">Belongs to the transferase hexapeptide repeat family.</text>
</comment>
<dbReference type="CDD" id="cd03357">
    <property type="entry name" value="LbH_MAT_GAT"/>
    <property type="match status" value="1"/>
</dbReference>
<proteinExistence type="inferred from homology"/>
<dbReference type="SUPFAM" id="SSF51161">
    <property type="entry name" value="Trimeric LpxA-like enzymes"/>
    <property type="match status" value="1"/>
</dbReference>
<dbReference type="InterPro" id="IPR018357">
    <property type="entry name" value="Hexapep_transf_CS"/>
</dbReference>
<name>A0ABP8Z241_9ACTN</name>
<dbReference type="PANTHER" id="PTHR43017">
    <property type="entry name" value="GALACTOSIDE O-ACETYLTRANSFERASE"/>
    <property type="match status" value="1"/>
</dbReference>
<dbReference type="PANTHER" id="PTHR43017:SF1">
    <property type="entry name" value="ACETYLTRANSFERASE YJL218W-RELATED"/>
    <property type="match status" value="1"/>
</dbReference>
<dbReference type="Gene3D" id="2.160.10.10">
    <property type="entry name" value="Hexapeptide repeat proteins"/>
    <property type="match status" value="1"/>
</dbReference>
<protein>
    <recommendedName>
        <fullName evidence="5">Acetyltransferase</fullName>
        <ecNumber evidence="5">2.3.1.-</ecNumber>
    </recommendedName>
</protein>
<keyword evidence="4 5" id="KW-0012">Acyltransferase</keyword>
<organism evidence="7 8">
    <name type="scientific">Gordonia alkaliphila</name>
    <dbReference type="NCBI Taxonomy" id="1053547"/>
    <lineage>
        <taxon>Bacteria</taxon>
        <taxon>Bacillati</taxon>
        <taxon>Actinomycetota</taxon>
        <taxon>Actinomycetes</taxon>
        <taxon>Mycobacteriales</taxon>
        <taxon>Gordoniaceae</taxon>
        <taxon>Gordonia</taxon>
    </lineage>
</organism>
<dbReference type="InterPro" id="IPR024688">
    <property type="entry name" value="Mac_dom"/>
</dbReference>
<sequence length="195" mass="20384">MTPQPPPGTEGLLSGDWYFDTAELRALRVAAGRLLDEFTALPAEALAEREALLHSLFGSCGASVEVVPRFRCSYGFNITVGRNVYVNADAFLMDDGPITLGDDVRIGPGAVLATALHPIDDHGLRRAGAERTAPIVIGDNCWLGSNVTVGAGVAIGRNTVVGAGSVVVRDLPDHVVAVGSPAKVIRHLPLEEAPA</sequence>
<keyword evidence="2 5" id="KW-0808">Transferase</keyword>
<dbReference type="Pfam" id="PF12464">
    <property type="entry name" value="Mac"/>
    <property type="match status" value="1"/>
</dbReference>
<dbReference type="InterPro" id="IPR001451">
    <property type="entry name" value="Hexapep"/>
</dbReference>
<keyword evidence="8" id="KW-1185">Reference proteome</keyword>
<keyword evidence="3" id="KW-0677">Repeat</keyword>
<evidence type="ECO:0000256" key="5">
    <source>
        <dbReference type="RuleBase" id="RU367021"/>
    </source>
</evidence>
<dbReference type="InterPro" id="IPR011004">
    <property type="entry name" value="Trimer_LpxA-like_sf"/>
</dbReference>
<evidence type="ECO:0000256" key="3">
    <source>
        <dbReference type="ARBA" id="ARBA00022737"/>
    </source>
</evidence>
<dbReference type="SMART" id="SM01266">
    <property type="entry name" value="Mac"/>
    <property type="match status" value="1"/>
</dbReference>
<gene>
    <name evidence="7" type="ORF">GCM10023217_11520</name>
</gene>
<evidence type="ECO:0000256" key="1">
    <source>
        <dbReference type="ARBA" id="ARBA00007274"/>
    </source>
</evidence>
<feature type="domain" description="Maltose/galactoside acetyltransferase" evidence="6">
    <location>
        <begin position="9"/>
        <end position="62"/>
    </location>
</feature>
<dbReference type="PROSITE" id="PS00101">
    <property type="entry name" value="HEXAPEP_TRANSFERASES"/>
    <property type="match status" value="1"/>
</dbReference>
<dbReference type="InterPro" id="IPR039369">
    <property type="entry name" value="LacA-like"/>
</dbReference>
<evidence type="ECO:0000256" key="4">
    <source>
        <dbReference type="ARBA" id="ARBA00023315"/>
    </source>
</evidence>
<evidence type="ECO:0000259" key="6">
    <source>
        <dbReference type="SMART" id="SM01266"/>
    </source>
</evidence>
<dbReference type="Pfam" id="PF00132">
    <property type="entry name" value="Hexapep"/>
    <property type="match status" value="1"/>
</dbReference>
<evidence type="ECO:0000313" key="7">
    <source>
        <dbReference type="EMBL" id="GAA4744321.1"/>
    </source>
</evidence>
<dbReference type="EC" id="2.3.1.-" evidence="5"/>
<accession>A0ABP8Z241</accession>
<reference evidence="8" key="1">
    <citation type="journal article" date="2019" name="Int. J. Syst. Evol. Microbiol.">
        <title>The Global Catalogue of Microorganisms (GCM) 10K type strain sequencing project: providing services to taxonomists for standard genome sequencing and annotation.</title>
        <authorList>
            <consortium name="The Broad Institute Genomics Platform"/>
            <consortium name="The Broad Institute Genome Sequencing Center for Infectious Disease"/>
            <person name="Wu L."/>
            <person name="Ma J."/>
        </authorList>
    </citation>
    <scope>NUCLEOTIDE SEQUENCE [LARGE SCALE GENOMIC DNA]</scope>
    <source>
        <strain evidence="8">JCM 18077</strain>
    </source>
</reference>
<dbReference type="Proteomes" id="UP001500822">
    <property type="component" value="Unassembled WGS sequence"/>
</dbReference>
<comment type="caution">
    <text evidence="7">The sequence shown here is derived from an EMBL/GenBank/DDBJ whole genome shotgun (WGS) entry which is preliminary data.</text>
</comment>
<dbReference type="RefSeq" id="WP_345312757.1">
    <property type="nucleotide sequence ID" value="NZ_BAABIE010000004.1"/>
</dbReference>
<evidence type="ECO:0000256" key="2">
    <source>
        <dbReference type="ARBA" id="ARBA00022679"/>
    </source>
</evidence>
<evidence type="ECO:0000313" key="8">
    <source>
        <dbReference type="Proteomes" id="UP001500822"/>
    </source>
</evidence>
<dbReference type="EMBL" id="BAABIE010000004">
    <property type="protein sequence ID" value="GAA4744321.1"/>
    <property type="molecule type" value="Genomic_DNA"/>
</dbReference>